<feature type="compositionally biased region" description="Polar residues" evidence="1">
    <location>
        <begin position="8"/>
        <end position="21"/>
    </location>
</feature>
<accession>T1GW45</accession>
<reference evidence="2" key="2">
    <citation type="submission" date="2015-06" db="UniProtKB">
        <authorList>
            <consortium name="EnsemblMetazoa"/>
        </authorList>
    </citation>
    <scope>IDENTIFICATION</scope>
</reference>
<feature type="region of interest" description="Disordered" evidence="1">
    <location>
        <begin position="1"/>
        <end position="21"/>
    </location>
</feature>
<sequence length="59" mass="6928">MELEHNLPSPQKSINRKNPNELSQKVLLTYTNPLATDFVLTANYHRLFNLSSRDYESMF</sequence>
<organism evidence="2 3">
    <name type="scientific">Megaselia scalaris</name>
    <name type="common">Humpbacked fly</name>
    <name type="synonym">Phora scalaris</name>
    <dbReference type="NCBI Taxonomy" id="36166"/>
    <lineage>
        <taxon>Eukaryota</taxon>
        <taxon>Metazoa</taxon>
        <taxon>Ecdysozoa</taxon>
        <taxon>Arthropoda</taxon>
        <taxon>Hexapoda</taxon>
        <taxon>Insecta</taxon>
        <taxon>Pterygota</taxon>
        <taxon>Neoptera</taxon>
        <taxon>Endopterygota</taxon>
        <taxon>Diptera</taxon>
        <taxon>Brachycera</taxon>
        <taxon>Muscomorpha</taxon>
        <taxon>Platypezoidea</taxon>
        <taxon>Phoridae</taxon>
        <taxon>Megaseliini</taxon>
        <taxon>Megaselia</taxon>
    </lineage>
</organism>
<dbReference type="HOGENOM" id="CLU_2963408_0_0_1"/>
<evidence type="ECO:0000313" key="3">
    <source>
        <dbReference type="Proteomes" id="UP000015102"/>
    </source>
</evidence>
<name>T1GW45_MEGSC</name>
<evidence type="ECO:0000313" key="2">
    <source>
        <dbReference type="EnsemblMetazoa" id="MESCA008016-PA"/>
    </source>
</evidence>
<dbReference type="EMBL" id="CAQQ02389773">
    <property type="status" value="NOT_ANNOTATED_CDS"/>
    <property type="molecule type" value="Genomic_DNA"/>
</dbReference>
<reference evidence="3" key="1">
    <citation type="submission" date="2013-02" db="EMBL/GenBank/DDBJ databases">
        <authorList>
            <person name="Hughes D."/>
        </authorList>
    </citation>
    <scope>NUCLEOTIDE SEQUENCE</scope>
    <source>
        <strain>Durham</strain>
        <strain evidence="3">NC isolate 2 -- Noor lab</strain>
    </source>
</reference>
<dbReference type="EMBL" id="CAQQ02389772">
    <property type="status" value="NOT_ANNOTATED_CDS"/>
    <property type="molecule type" value="Genomic_DNA"/>
</dbReference>
<dbReference type="Proteomes" id="UP000015102">
    <property type="component" value="Unassembled WGS sequence"/>
</dbReference>
<keyword evidence="3" id="KW-1185">Reference proteome</keyword>
<dbReference type="AlphaFoldDB" id="T1GW45"/>
<dbReference type="EnsemblMetazoa" id="MESCA008016-RA">
    <property type="protein sequence ID" value="MESCA008016-PA"/>
    <property type="gene ID" value="MESCA008016"/>
</dbReference>
<proteinExistence type="predicted"/>
<protein>
    <submittedName>
        <fullName evidence="2">Uncharacterized protein</fullName>
    </submittedName>
</protein>
<evidence type="ECO:0000256" key="1">
    <source>
        <dbReference type="SAM" id="MobiDB-lite"/>
    </source>
</evidence>